<dbReference type="KEGG" id="vhy:G7082_11715"/>
<keyword evidence="3" id="KW-1185">Reference proteome</keyword>
<evidence type="ECO:0000259" key="1">
    <source>
        <dbReference type="Pfam" id="PF08818"/>
    </source>
</evidence>
<dbReference type="InterPro" id="IPR014922">
    <property type="entry name" value="YdhG-like"/>
</dbReference>
<dbReference type="AlphaFoldDB" id="A0A6G8AVT6"/>
<evidence type="ECO:0000313" key="3">
    <source>
        <dbReference type="Proteomes" id="UP000501747"/>
    </source>
</evidence>
<dbReference type="Gene3D" id="3.90.1150.200">
    <property type="match status" value="1"/>
</dbReference>
<dbReference type="Proteomes" id="UP000501747">
    <property type="component" value="Chromosome"/>
</dbReference>
<reference evidence="2 3" key="1">
    <citation type="submission" date="2020-03" db="EMBL/GenBank/DDBJ databases">
        <title>Vagococcus sp. nov., isolated from beetles.</title>
        <authorList>
            <person name="Hyun D.-W."/>
            <person name="Bae J.-W."/>
        </authorList>
    </citation>
    <scope>NUCLEOTIDE SEQUENCE [LARGE SCALE GENOMIC DNA]</scope>
    <source>
        <strain evidence="2 3">HDW17B</strain>
    </source>
</reference>
<evidence type="ECO:0000313" key="2">
    <source>
        <dbReference type="EMBL" id="QIL49107.1"/>
    </source>
</evidence>
<organism evidence="2 3">
    <name type="scientific">Vagococcus hydrophili</name>
    <dbReference type="NCBI Taxonomy" id="2714947"/>
    <lineage>
        <taxon>Bacteria</taxon>
        <taxon>Bacillati</taxon>
        <taxon>Bacillota</taxon>
        <taxon>Bacilli</taxon>
        <taxon>Lactobacillales</taxon>
        <taxon>Enterococcaceae</taxon>
        <taxon>Vagococcus</taxon>
    </lineage>
</organism>
<dbReference type="EMBL" id="CP049887">
    <property type="protein sequence ID" value="QIL49107.1"/>
    <property type="molecule type" value="Genomic_DNA"/>
</dbReference>
<proteinExistence type="predicted"/>
<gene>
    <name evidence="2" type="ORF">G7082_11715</name>
</gene>
<feature type="domain" description="YdhG-like" evidence="1">
    <location>
        <begin position="16"/>
        <end position="131"/>
    </location>
</feature>
<protein>
    <submittedName>
        <fullName evidence="2">DUF1801 domain-containing protein</fullName>
    </submittedName>
</protein>
<sequence>MSEIEEYLSNVDEKRSEAFHKLYDVVKDSIPSGFEEMITYGMISFVVPLESYPNGYLGRVDEPLPFVSLAAQKNHIALYHMGIMGNKEILTWFEEEYAKQVPTKLNMGKSCIRFTNVKNIPYDLIGELMTKITMEEWIASYEKYMNRKENAKK</sequence>
<accession>A0A6G8AVT6</accession>
<dbReference type="RefSeq" id="WP_166035236.1">
    <property type="nucleotide sequence ID" value="NZ_CP049887.1"/>
</dbReference>
<dbReference type="SUPFAM" id="SSF159888">
    <property type="entry name" value="YdhG-like"/>
    <property type="match status" value="1"/>
</dbReference>
<dbReference type="Pfam" id="PF08818">
    <property type="entry name" value="DUF1801"/>
    <property type="match status" value="1"/>
</dbReference>
<name>A0A6G8AVT6_9ENTE</name>